<dbReference type="InterPro" id="IPR045057">
    <property type="entry name" value="Gcn5-rel_NAT"/>
</dbReference>
<proteinExistence type="predicted"/>
<evidence type="ECO:0000313" key="3">
    <source>
        <dbReference type="Proteomes" id="UP000487757"/>
    </source>
</evidence>
<gene>
    <name evidence="2" type="ORF">GJU39_09395</name>
</gene>
<evidence type="ECO:0000313" key="2">
    <source>
        <dbReference type="EMBL" id="MRX76303.1"/>
    </source>
</evidence>
<protein>
    <submittedName>
        <fullName evidence="2">N-acetyltransferase</fullName>
    </submittedName>
</protein>
<organism evidence="2 3">
    <name type="scientific">Pedobacter petrophilus</name>
    <dbReference type="NCBI Taxonomy" id="1908241"/>
    <lineage>
        <taxon>Bacteria</taxon>
        <taxon>Pseudomonadati</taxon>
        <taxon>Bacteroidota</taxon>
        <taxon>Sphingobacteriia</taxon>
        <taxon>Sphingobacteriales</taxon>
        <taxon>Sphingobacteriaceae</taxon>
        <taxon>Pedobacter</taxon>
    </lineage>
</organism>
<dbReference type="Pfam" id="PF14542">
    <property type="entry name" value="Acetyltransf_CG"/>
    <property type="match status" value="1"/>
</dbReference>
<dbReference type="SUPFAM" id="SSF55729">
    <property type="entry name" value="Acyl-CoA N-acyltransferases (Nat)"/>
    <property type="match status" value="1"/>
</dbReference>
<dbReference type="InterPro" id="IPR016181">
    <property type="entry name" value="Acyl_CoA_acyltransferase"/>
</dbReference>
<dbReference type="Proteomes" id="UP000487757">
    <property type="component" value="Unassembled WGS sequence"/>
</dbReference>
<dbReference type="PANTHER" id="PTHR31435">
    <property type="entry name" value="PROTEIN NATD1"/>
    <property type="match status" value="1"/>
</dbReference>
<evidence type="ECO:0000259" key="1">
    <source>
        <dbReference type="PROSITE" id="PS51729"/>
    </source>
</evidence>
<reference evidence="2 3" key="1">
    <citation type="submission" date="2019-11" db="EMBL/GenBank/DDBJ databases">
        <title>Pedobacter petrophilus genome.</title>
        <authorList>
            <person name="Feldbauer M.J."/>
            <person name="Newman J.D."/>
        </authorList>
    </citation>
    <scope>NUCLEOTIDE SEQUENCE [LARGE SCALE GENOMIC DNA]</scope>
    <source>
        <strain evidence="2 3">LMG 29686</strain>
    </source>
</reference>
<dbReference type="OrthoDB" id="1120671at2"/>
<feature type="domain" description="N-acetyltransferase" evidence="1">
    <location>
        <begin position="9"/>
        <end position="94"/>
    </location>
</feature>
<dbReference type="InterPro" id="IPR031165">
    <property type="entry name" value="GNAT_YJDJ"/>
</dbReference>
<dbReference type="PROSITE" id="PS51729">
    <property type="entry name" value="GNAT_YJDJ"/>
    <property type="match status" value="1"/>
</dbReference>
<dbReference type="EMBL" id="WKKH01000011">
    <property type="protein sequence ID" value="MRX76303.1"/>
    <property type="molecule type" value="Genomic_DNA"/>
</dbReference>
<comment type="caution">
    <text evidence="2">The sequence shown here is derived from an EMBL/GenBank/DDBJ whole genome shotgun (WGS) entry which is preliminary data.</text>
</comment>
<name>A0A7K0FXG1_9SPHI</name>
<keyword evidence="2" id="KW-0808">Transferase</keyword>
<dbReference type="PANTHER" id="PTHR31435:SF9">
    <property type="entry name" value="PROTEIN NATD1"/>
    <property type="match status" value="1"/>
</dbReference>
<accession>A0A7K0FXG1</accession>
<keyword evidence="3" id="KW-1185">Reference proteome</keyword>
<dbReference type="Gene3D" id="3.40.630.30">
    <property type="match status" value="1"/>
</dbReference>
<dbReference type="RefSeq" id="WP_154280534.1">
    <property type="nucleotide sequence ID" value="NZ_JBHUJQ010000001.1"/>
</dbReference>
<sequence>MENEEYTIRNNEVNFQFEIELEAEIAYLTYRFYKKNIAFMHTFVPAKLAGKGLASALAIHAFAYAKTHKKLVMVYCPFVSKFIKKNTEYLAQVDQSYLGRS</sequence>
<dbReference type="GO" id="GO:0016740">
    <property type="term" value="F:transferase activity"/>
    <property type="evidence" value="ECO:0007669"/>
    <property type="project" value="UniProtKB-KW"/>
</dbReference>
<dbReference type="AlphaFoldDB" id="A0A7K0FXG1"/>